<evidence type="ECO:0000313" key="2">
    <source>
        <dbReference type="Proteomes" id="UP001305779"/>
    </source>
</evidence>
<accession>A0ABR0EFL4</accession>
<dbReference type="EMBL" id="JAXOVC010000006">
    <property type="protein sequence ID" value="KAK4500289.1"/>
    <property type="molecule type" value="Genomic_DNA"/>
</dbReference>
<dbReference type="Proteomes" id="UP001305779">
    <property type="component" value="Unassembled WGS sequence"/>
</dbReference>
<gene>
    <name evidence="1" type="ORF">PRZ48_008478</name>
</gene>
<comment type="caution">
    <text evidence="1">The sequence shown here is derived from an EMBL/GenBank/DDBJ whole genome shotgun (WGS) entry which is preliminary data.</text>
</comment>
<evidence type="ECO:0000313" key="1">
    <source>
        <dbReference type="EMBL" id="KAK4500289.1"/>
    </source>
</evidence>
<protein>
    <recommendedName>
        <fullName evidence="3">DNA-directed DNA polymerase</fullName>
    </recommendedName>
</protein>
<reference evidence="1 2" key="1">
    <citation type="journal article" date="2023" name="G3 (Bethesda)">
        <title>A chromosome-level genome assembly of Zasmidium syzygii isolated from banana leaves.</title>
        <authorList>
            <person name="van Westerhoven A.C."/>
            <person name="Mehrabi R."/>
            <person name="Talebi R."/>
            <person name="Steentjes M.B.F."/>
            <person name="Corcolon B."/>
            <person name="Chong P.A."/>
            <person name="Kema G.H.J."/>
            <person name="Seidl M.F."/>
        </authorList>
    </citation>
    <scope>NUCLEOTIDE SEQUENCE [LARGE SCALE GENOMIC DNA]</scope>
    <source>
        <strain evidence="1 2">P124</strain>
    </source>
</reference>
<sequence length="597" mass="68224">MASGAIHRAAVAWKMREAKAKAEAVLSPQTPLPDGRCVWNTLPQEIKDFIFELAYVPTNGCTPMHKSSWQPRVCRCYGSCPVRGLEAQTSWDPKVPMETLMVDREWYHAASKVFYSRTTFVLGHNVEYDHPDEFQSQHYHGQQIEQFVCDNTGKPWPYAKLITRITFVLDFPGIAEAMVKAARTCPSLKHVHLQLAADYFDDLLDDLYGDLDLVRSLYTKDEMERFDPELFELRGLSTLTVEEIPRHGEVDEVSLANLETLGEALRITASQPRPADWIVAGDPEQIPGLDKRSPNASTDAHLCPWNRLPRELKYDILEMAYVPRRRVYPLHKARWDVEEDERRRWQGKHYEARWFPAKMVERFMVSREWYDIASSAFYKHTKFGFNSAYTLLDFVAKDGKPYKYTQRIGKATVYLDLLSGESALTDAVAFCSSLRSLKLDVWGSFFQEATDVDVTNPPLSCIYTTAWSVEDFNRFEATKCLLSLRGVADVRITAIAEKADRLYLRNLALLELLLQRAASRPRVDHTQEGGLQTTDIPPGQSLAIADQPLPVRPSRVQNPERVPIRDGSIPDESELFHVICEDRTAALHAWALRRRGE</sequence>
<proteinExistence type="predicted"/>
<organism evidence="1 2">
    <name type="scientific">Zasmidium cellare</name>
    <name type="common">Wine cellar mold</name>
    <name type="synonym">Racodium cellare</name>
    <dbReference type="NCBI Taxonomy" id="395010"/>
    <lineage>
        <taxon>Eukaryota</taxon>
        <taxon>Fungi</taxon>
        <taxon>Dikarya</taxon>
        <taxon>Ascomycota</taxon>
        <taxon>Pezizomycotina</taxon>
        <taxon>Dothideomycetes</taxon>
        <taxon>Dothideomycetidae</taxon>
        <taxon>Mycosphaerellales</taxon>
        <taxon>Mycosphaerellaceae</taxon>
        <taxon>Zasmidium</taxon>
    </lineage>
</organism>
<name>A0ABR0EFL4_ZASCE</name>
<evidence type="ECO:0008006" key="3">
    <source>
        <dbReference type="Google" id="ProtNLM"/>
    </source>
</evidence>
<keyword evidence="2" id="KW-1185">Reference proteome</keyword>